<feature type="domain" description="EF-hand" evidence="15">
    <location>
        <begin position="154"/>
        <end position="189"/>
    </location>
</feature>
<dbReference type="AlphaFoldDB" id="A0A9N9N8X8"/>
<keyword evidence="7" id="KW-1133">Transmembrane helix</keyword>
<evidence type="ECO:0000256" key="5">
    <source>
        <dbReference type="ARBA" id="ARBA00022737"/>
    </source>
</evidence>
<comment type="similarity">
    <text evidence="2 14">Belongs to the mitochondrial carrier (TC 2.A.29) family.</text>
</comment>
<organism evidence="16 17">
    <name type="scientific">Racocetra fulgida</name>
    <dbReference type="NCBI Taxonomy" id="60492"/>
    <lineage>
        <taxon>Eukaryota</taxon>
        <taxon>Fungi</taxon>
        <taxon>Fungi incertae sedis</taxon>
        <taxon>Mucoromycota</taxon>
        <taxon>Glomeromycotina</taxon>
        <taxon>Glomeromycetes</taxon>
        <taxon>Diversisporales</taxon>
        <taxon>Gigasporaceae</taxon>
        <taxon>Racocetra</taxon>
    </lineage>
</organism>
<evidence type="ECO:0000256" key="13">
    <source>
        <dbReference type="PROSITE-ProRule" id="PRU00282"/>
    </source>
</evidence>
<dbReference type="EMBL" id="CAJVPZ010023293">
    <property type="protein sequence ID" value="CAG8714964.1"/>
    <property type="molecule type" value="Genomic_DNA"/>
</dbReference>
<evidence type="ECO:0000256" key="14">
    <source>
        <dbReference type="RuleBase" id="RU000488"/>
    </source>
</evidence>
<feature type="repeat" description="Solcar" evidence="13">
    <location>
        <begin position="359"/>
        <end position="446"/>
    </location>
</feature>
<keyword evidence="5" id="KW-0677">Repeat</keyword>
<evidence type="ECO:0000313" key="17">
    <source>
        <dbReference type="Proteomes" id="UP000789396"/>
    </source>
</evidence>
<dbReference type="SMART" id="SM00054">
    <property type="entry name" value="EFh"/>
    <property type="match status" value="3"/>
</dbReference>
<dbReference type="PROSITE" id="PS50920">
    <property type="entry name" value="SOLCAR"/>
    <property type="match status" value="3"/>
</dbReference>
<dbReference type="InterPro" id="IPR018108">
    <property type="entry name" value="MCP_transmembrane"/>
</dbReference>
<comment type="caution">
    <text evidence="16">The sequence shown here is derived from an EMBL/GenBank/DDBJ whole genome shotgun (WGS) entry which is preliminary data.</text>
</comment>
<dbReference type="Pfam" id="PF13405">
    <property type="entry name" value="EF-hand_6"/>
    <property type="match status" value="1"/>
</dbReference>
<dbReference type="GO" id="GO:0043490">
    <property type="term" value="P:malate-aspartate shuttle"/>
    <property type="evidence" value="ECO:0007669"/>
    <property type="project" value="TreeGrafter"/>
</dbReference>
<evidence type="ECO:0000256" key="12">
    <source>
        <dbReference type="ARBA" id="ARBA00082232"/>
    </source>
</evidence>
<evidence type="ECO:0000256" key="4">
    <source>
        <dbReference type="ARBA" id="ARBA00022692"/>
    </source>
</evidence>
<dbReference type="OrthoDB" id="2161at2759"/>
<keyword evidence="17" id="KW-1185">Reference proteome</keyword>
<keyword evidence="8" id="KW-0496">Mitochondrion</keyword>
<protein>
    <recommendedName>
        <fullName evidence="11">Mitochondrial aspartate-glutamate transporter AGC1</fullName>
    </recommendedName>
    <alternativeName>
        <fullName evidence="12">Aspartate-glutamate carrier 1</fullName>
    </alternativeName>
</protein>
<dbReference type="PANTHER" id="PTHR45678">
    <property type="entry name" value="MITOCHONDRIAL 2-OXODICARBOXYLATE CARRIER 1-RELATED"/>
    <property type="match status" value="1"/>
</dbReference>
<feature type="repeat" description="Solcar" evidence="13">
    <location>
        <begin position="456"/>
        <end position="544"/>
    </location>
</feature>
<dbReference type="Gene3D" id="1.50.40.10">
    <property type="entry name" value="Mitochondrial carrier domain"/>
    <property type="match status" value="1"/>
</dbReference>
<feature type="non-terminal residue" evidence="16">
    <location>
        <position position="1"/>
    </location>
</feature>
<evidence type="ECO:0000256" key="7">
    <source>
        <dbReference type="ARBA" id="ARBA00022989"/>
    </source>
</evidence>
<proteinExistence type="inferred from homology"/>
<dbReference type="GO" id="GO:0015183">
    <property type="term" value="F:L-aspartate transmembrane transporter activity"/>
    <property type="evidence" value="ECO:0007669"/>
    <property type="project" value="TreeGrafter"/>
</dbReference>
<dbReference type="PROSITE" id="PS50222">
    <property type="entry name" value="EF_HAND_2"/>
    <property type="match status" value="2"/>
</dbReference>
<dbReference type="FunFam" id="1.50.40.10:FF:000004">
    <property type="entry name" value="Calcium-binding mitochondrial carrier protein Aralar1"/>
    <property type="match status" value="1"/>
</dbReference>
<accession>A0A9N9N8X8</accession>
<dbReference type="InterPro" id="IPR002048">
    <property type="entry name" value="EF_hand_dom"/>
</dbReference>
<keyword evidence="4 13" id="KW-0812">Transmembrane</keyword>
<keyword evidence="6" id="KW-0999">Mitochondrion inner membrane</keyword>
<dbReference type="Gene3D" id="1.10.238.10">
    <property type="entry name" value="EF-hand"/>
    <property type="match status" value="2"/>
</dbReference>
<dbReference type="SUPFAM" id="SSF47473">
    <property type="entry name" value="EF-hand"/>
    <property type="match status" value="1"/>
</dbReference>
<reference evidence="16" key="1">
    <citation type="submission" date="2021-06" db="EMBL/GenBank/DDBJ databases">
        <authorList>
            <person name="Kallberg Y."/>
            <person name="Tangrot J."/>
            <person name="Rosling A."/>
        </authorList>
    </citation>
    <scope>NUCLEOTIDE SEQUENCE</scope>
    <source>
        <strain evidence="16">IN212</strain>
    </source>
</reference>
<keyword evidence="9 13" id="KW-0472">Membrane</keyword>
<dbReference type="GO" id="GO:0005509">
    <property type="term" value="F:calcium ion binding"/>
    <property type="evidence" value="ECO:0007669"/>
    <property type="project" value="InterPro"/>
</dbReference>
<feature type="non-terminal residue" evidence="16">
    <location>
        <position position="571"/>
    </location>
</feature>
<gene>
    <name evidence="16" type="ORF">RFULGI_LOCUS11091</name>
</gene>
<dbReference type="InterPro" id="IPR011992">
    <property type="entry name" value="EF-hand-dom_pair"/>
</dbReference>
<feature type="repeat" description="Solcar" evidence="13">
    <location>
        <begin position="263"/>
        <end position="350"/>
    </location>
</feature>
<evidence type="ECO:0000256" key="1">
    <source>
        <dbReference type="ARBA" id="ARBA00004448"/>
    </source>
</evidence>
<dbReference type="GO" id="GO:0005313">
    <property type="term" value="F:L-glutamate transmembrane transporter activity"/>
    <property type="evidence" value="ECO:0007669"/>
    <property type="project" value="TreeGrafter"/>
</dbReference>
<dbReference type="Pfam" id="PF00153">
    <property type="entry name" value="Mito_carr"/>
    <property type="match status" value="3"/>
</dbReference>
<evidence type="ECO:0000256" key="9">
    <source>
        <dbReference type="ARBA" id="ARBA00023136"/>
    </source>
</evidence>
<evidence type="ECO:0000256" key="2">
    <source>
        <dbReference type="ARBA" id="ARBA00006375"/>
    </source>
</evidence>
<dbReference type="SUPFAM" id="SSF103506">
    <property type="entry name" value="Mitochondrial carrier"/>
    <property type="match status" value="1"/>
</dbReference>
<evidence type="ECO:0000256" key="11">
    <source>
        <dbReference type="ARBA" id="ARBA00073787"/>
    </source>
</evidence>
<name>A0A9N9N8X8_9GLOM</name>
<evidence type="ECO:0000259" key="15">
    <source>
        <dbReference type="PROSITE" id="PS50222"/>
    </source>
</evidence>
<evidence type="ECO:0000256" key="8">
    <source>
        <dbReference type="ARBA" id="ARBA00023128"/>
    </source>
</evidence>
<comment type="function">
    <text evidence="10">Calcium-dependent mitochondrial aspartate and glutamate carrier. Transport of glutamate in mitochondria is required for mitochondrial transamination reactions and ornithine synthesis. Plays also a role in malate-aspartate NADH shuttle, which is critical for growth on acetate and fatty acids.</text>
</comment>
<dbReference type="PANTHER" id="PTHR45678:SF9">
    <property type="entry name" value="CALCIUM-BINDING MITOCHONDRIAL CARRIER PROTEIN ARALAR1"/>
    <property type="match status" value="1"/>
</dbReference>
<evidence type="ECO:0000256" key="3">
    <source>
        <dbReference type="ARBA" id="ARBA00022448"/>
    </source>
</evidence>
<feature type="domain" description="EF-hand" evidence="15">
    <location>
        <begin position="81"/>
        <end position="116"/>
    </location>
</feature>
<comment type="subcellular location">
    <subcellularLocation>
        <location evidence="1">Mitochondrion inner membrane</location>
        <topology evidence="1">Multi-pass membrane protein</topology>
    </subcellularLocation>
</comment>
<dbReference type="GO" id="GO:0005743">
    <property type="term" value="C:mitochondrial inner membrane"/>
    <property type="evidence" value="ECO:0007669"/>
    <property type="project" value="UniProtKB-SubCell"/>
</dbReference>
<sequence length="571" mass="63865">TSNEGLNTLANIGITTTARAVEIDGQKYMNQDDFVSAIAPEEDYKKIQKEQFGILFRIADNGKKGLISFQDFVIFENLLSKPDAEYEIAFRLFDVEGKGKITIEQFKNILSSNVTPDSIPFDFDCDWLKLYVGRAPEKKHELAYEEFTQLLKGLQAERLRQEFKFYDKEGIGYITPDNFKKIILSIARHKISDYVIENLPTLCNLYAGNKINYASIVAFHNVVRQMDMVERIVHKAISESGDGKITKNDFLNTASRETRFSLFTPLEADIIFHFAGLGNPSGRLSRHDFAQLLDPKVVGELLYRNSIDCFRKVIHNEGLLGLYSGLGPQLVGVAPEKAIKLTVNDFFRARFKNKETGAIPIFYEILSGGIAGGCQVIFTNPLEIVKIRLQIQGEVAKNVDIPRKSALNIIKDLGLFGLYRGASACLLRDIPFSGIYFTTYAHIKKDIFGEGPNKKCGIVELLIAGAVAGMPAAYLTTPADVIKTRLQVEVRKGQTGYSGIFDAYRKILREEGLKAFFKGGPARVFRSSPQFGTTLMVYELLQRWLPWSSSEEQVGKVVSAVTDTGDLGHLK</sequence>
<evidence type="ECO:0000313" key="16">
    <source>
        <dbReference type="EMBL" id="CAG8714964.1"/>
    </source>
</evidence>
<dbReference type="Proteomes" id="UP000789396">
    <property type="component" value="Unassembled WGS sequence"/>
</dbReference>
<dbReference type="InterPro" id="IPR023395">
    <property type="entry name" value="MCP_dom_sf"/>
</dbReference>
<dbReference type="InterPro" id="IPR051028">
    <property type="entry name" value="Mito_Solute_Carrier"/>
</dbReference>
<keyword evidence="3 14" id="KW-0813">Transport</keyword>
<evidence type="ECO:0000256" key="10">
    <source>
        <dbReference type="ARBA" id="ARBA00059916"/>
    </source>
</evidence>
<evidence type="ECO:0000256" key="6">
    <source>
        <dbReference type="ARBA" id="ARBA00022792"/>
    </source>
</evidence>